<name>A0A183J460_9BILA</name>
<dbReference type="AlphaFoldDB" id="A0A183J460"/>
<dbReference type="PANTHER" id="PTHR11662:SF455">
    <property type="entry name" value="GH23975P"/>
    <property type="match status" value="1"/>
</dbReference>
<proteinExistence type="predicted"/>
<feature type="domain" description="Major facilitator superfamily (MFS) profile" evidence="6">
    <location>
        <begin position="1"/>
        <end position="120"/>
    </location>
</feature>
<keyword evidence="8" id="KW-1185">Reference proteome</keyword>
<dbReference type="GO" id="GO:0016020">
    <property type="term" value="C:membrane"/>
    <property type="evidence" value="ECO:0007669"/>
    <property type="project" value="UniProtKB-SubCell"/>
</dbReference>
<keyword evidence="4 5" id="KW-0472">Membrane</keyword>
<evidence type="ECO:0000256" key="5">
    <source>
        <dbReference type="SAM" id="Phobius"/>
    </source>
</evidence>
<dbReference type="Proteomes" id="UP000270296">
    <property type="component" value="Unassembled WGS sequence"/>
</dbReference>
<keyword evidence="2 5" id="KW-0812">Transmembrane</keyword>
<reference evidence="7 8" key="2">
    <citation type="submission" date="2018-11" db="EMBL/GenBank/DDBJ databases">
        <authorList>
            <consortium name="Pathogen Informatics"/>
        </authorList>
    </citation>
    <scope>NUCLEOTIDE SEQUENCE [LARGE SCALE GENOMIC DNA]</scope>
</reference>
<dbReference type="InterPro" id="IPR005829">
    <property type="entry name" value="Sugar_transporter_CS"/>
</dbReference>
<accession>A0A183J460</accession>
<dbReference type="Gene3D" id="1.20.1250.20">
    <property type="entry name" value="MFS general substrate transporter like domains"/>
    <property type="match status" value="1"/>
</dbReference>
<dbReference type="EMBL" id="UZAM01014380">
    <property type="protein sequence ID" value="VDP33611.1"/>
    <property type="molecule type" value="Genomic_DNA"/>
</dbReference>
<dbReference type="InterPro" id="IPR011701">
    <property type="entry name" value="MFS"/>
</dbReference>
<evidence type="ECO:0000256" key="4">
    <source>
        <dbReference type="ARBA" id="ARBA00023136"/>
    </source>
</evidence>
<comment type="subcellular location">
    <subcellularLocation>
        <location evidence="1">Membrane</location>
        <topology evidence="1">Multi-pass membrane protein</topology>
    </subcellularLocation>
</comment>
<dbReference type="SUPFAM" id="SSF103473">
    <property type="entry name" value="MFS general substrate transporter"/>
    <property type="match status" value="1"/>
</dbReference>
<dbReference type="WBParaSite" id="SBAD_0001102801-mRNA-1">
    <property type="protein sequence ID" value="SBAD_0001102801-mRNA-1"/>
    <property type="gene ID" value="SBAD_0001102801"/>
</dbReference>
<evidence type="ECO:0000313" key="9">
    <source>
        <dbReference type="WBParaSite" id="SBAD_0001102801-mRNA-1"/>
    </source>
</evidence>
<dbReference type="InterPro" id="IPR020846">
    <property type="entry name" value="MFS_dom"/>
</dbReference>
<protein>
    <submittedName>
        <fullName evidence="9">MFS domain-containing protein</fullName>
    </submittedName>
</protein>
<reference evidence="9" key="1">
    <citation type="submission" date="2016-06" db="UniProtKB">
        <authorList>
            <consortium name="WormBaseParasite"/>
        </authorList>
    </citation>
    <scope>IDENTIFICATION</scope>
</reference>
<feature type="transmembrane region" description="Helical" evidence="5">
    <location>
        <begin position="33"/>
        <end position="53"/>
    </location>
</feature>
<dbReference type="InterPro" id="IPR036259">
    <property type="entry name" value="MFS_trans_sf"/>
</dbReference>
<evidence type="ECO:0000256" key="3">
    <source>
        <dbReference type="ARBA" id="ARBA00022989"/>
    </source>
</evidence>
<evidence type="ECO:0000313" key="7">
    <source>
        <dbReference type="EMBL" id="VDP33611.1"/>
    </source>
</evidence>
<dbReference type="OrthoDB" id="2985014at2759"/>
<evidence type="ECO:0000256" key="2">
    <source>
        <dbReference type="ARBA" id="ARBA00022692"/>
    </source>
</evidence>
<dbReference type="PROSITE" id="PS00217">
    <property type="entry name" value="SUGAR_TRANSPORT_2"/>
    <property type="match status" value="1"/>
</dbReference>
<dbReference type="GO" id="GO:0022857">
    <property type="term" value="F:transmembrane transporter activity"/>
    <property type="evidence" value="ECO:0007669"/>
    <property type="project" value="InterPro"/>
</dbReference>
<organism evidence="9">
    <name type="scientific">Soboliphyme baturini</name>
    <dbReference type="NCBI Taxonomy" id="241478"/>
    <lineage>
        <taxon>Eukaryota</taxon>
        <taxon>Metazoa</taxon>
        <taxon>Ecdysozoa</taxon>
        <taxon>Nematoda</taxon>
        <taxon>Enoplea</taxon>
        <taxon>Dorylaimia</taxon>
        <taxon>Dioctophymatida</taxon>
        <taxon>Dioctophymatoidea</taxon>
        <taxon>Soboliphymatidae</taxon>
        <taxon>Soboliphyme</taxon>
    </lineage>
</organism>
<evidence type="ECO:0000259" key="6">
    <source>
        <dbReference type="PROSITE" id="PS50850"/>
    </source>
</evidence>
<dbReference type="PROSITE" id="PS50850">
    <property type="entry name" value="MFS"/>
    <property type="match status" value="1"/>
</dbReference>
<keyword evidence="3 5" id="KW-1133">Transmembrane helix</keyword>
<dbReference type="GO" id="GO:0006820">
    <property type="term" value="P:monoatomic anion transport"/>
    <property type="evidence" value="ECO:0007669"/>
    <property type="project" value="TreeGrafter"/>
</dbReference>
<sequence length="120" mass="13177">MIAVRTLQGISQGLAFPSMQALWSQWAPPNEKAMLSGFSFSGCYYGTAMAIPFSTFLAEWFGWEAIFYFAGGVSMIWAFVWLFTISDSPFADSNISEHELDYITLGTQSCAGKSEVTASP</sequence>
<evidence type="ECO:0000313" key="8">
    <source>
        <dbReference type="Proteomes" id="UP000270296"/>
    </source>
</evidence>
<dbReference type="InterPro" id="IPR050382">
    <property type="entry name" value="MFS_Na/Anion_cotransporter"/>
</dbReference>
<feature type="transmembrane region" description="Helical" evidence="5">
    <location>
        <begin position="65"/>
        <end position="85"/>
    </location>
</feature>
<evidence type="ECO:0000256" key="1">
    <source>
        <dbReference type="ARBA" id="ARBA00004141"/>
    </source>
</evidence>
<gene>
    <name evidence="7" type="ORF">SBAD_LOCUS10658</name>
</gene>
<dbReference type="Pfam" id="PF07690">
    <property type="entry name" value="MFS_1"/>
    <property type="match status" value="1"/>
</dbReference>
<dbReference type="PANTHER" id="PTHR11662">
    <property type="entry name" value="SOLUTE CARRIER FAMILY 17"/>
    <property type="match status" value="1"/>
</dbReference>